<dbReference type="Proteomes" id="UP000436088">
    <property type="component" value="Unassembled WGS sequence"/>
</dbReference>
<proteinExistence type="predicted"/>
<evidence type="ECO:0000256" key="1">
    <source>
        <dbReference type="SAM" id="MobiDB-lite"/>
    </source>
</evidence>
<name>A0A6A3A4I5_HIBSY</name>
<feature type="region of interest" description="Disordered" evidence="1">
    <location>
        <begin position="1"/>
        <end position="20"/>
    </location>
</feature>
<gene>
    <name evidence="2" type="ORF">F3Y22_tig00110602pilonHSYRG00253</name>
</gene>
<organism evidence="2 3">
    <name type="scientific">Hibiscus syriacus</name>
    <name type="common">Rose of Sharon</name>
    <dbReference type="NCBI Taxonomy" id="106335"/>
    <lineage>
        <taxon>Eukaryota</taxon>
        <taxon>Viridiplantae</taxon>
        <taxon>Streptophyta</taxon>
        <taxon>Embryophyta</taxon>
        <taxon>Tracheophyta</taxon>
        <taxon>Spermatophyta</taxon>
        <taxon>Magnoliopsida</taxon>
        <taxon>eudicotyledons</taxon>
        <taxon>Gunneridae</taxon>
        <taxon>Pentapetalae</taxon>
        <taxon>rosids</taxon>
        <taxon>malvids</taxon>
        <taxon>Malvales</taxon>
        <taxon>Malvaceae</taxon>
        <taxon>Malvoideae</taxon>
        <taxon>Hibiscus</taxon>
    </lineage>
</organism>
<comment type="caution">
    <text evidence="2">The sequence shown here is derived from an EMBL/GenBank/DDBJ whole genome shotgun (WGS) entry which is preliminary data.</text>
</comment>
<accession>A0A6A3A4I5</accession>
<dbReference type="EMBL" id="VEPZ02001047">
    <property type="protein sequence ID" value="KAE8698155.1"/>
    <property type="molecule type" value="Genomic_DNA"/>
</dbReference>
<dbReference type="AlphaFoldDB" id="A0A6A3A4I5"/>
<evidence type="ECO:0000313" key="3">
    <source>
        <dbReference type="Proteomes" id="UP000436088"/>
    </source>
</evidence>
<keyword evidence="3" id="KW-1185">Reference proteome</keyword>
<sequence>MEQGLGLGEGQERDGNDVSAPVFPPHIQRRGLWGHPQGVLIHRSLVSFPSWSFFSGFASSLLLEPLCLVS</sequence>
<protein>
    <submittedName>
        <fullName evidence="2">Uncharacterized protein</fullName>
    </submittedName>
</protein>
<reference evidence="2" key="1">
    <citation type="submission" date="2019-09" db="EMBL/GenBank/DDBJ databases">
        <title>Draft genome information of white flower Hibiscus syriacus.</title>
        <authorList>
            <person name="Kim Y.-M."/>
        </authorList>
    </citation>
    <scope>NUCLEOTIDE SEQUENCE [LARGE SCALE GENOMIC DNA]</scope>
    <source>
        <strain evidence="2">YM2019G1</strain>
    </source>
</reference>
<evidence type="ECO:0000313" key="2">
    <source>
        <dbReference type="EMBL" id="KAE8698155.1"/>
    </source>
</evidence>